<protein>
    <submittedName>
        <fullName evidence="1">Uncharacterized protein</fullName>
    </submittedName>
</protein>
<evidence type="ECO:0000313" key="1">
    <source>
        <dbReference type="EnsemblFungi" id="CEF73672"/>
    </source>
</evidence>
<name>A0A098D5D5_GIBZE</name>
<proteinExistence type="predicted"/>
<accession>A0A0E0RQZ7</accession>
<reference evidence="1" key="1">
    <citation type="journal article" date="2007" name="Science">
        <title>The Fusarium graminearum genome reveals a link between localized polymorphism and pathogen specialization.</title>
        <authorList>
            <person name="Cuomo C.A."/>
            <person name="Gueldener U."/>
            <person name="Xu J.-R."/>
            <person name="Trail F."/>
            <person name="Turgeon B.G."/>
            <person name="Di Pietro A."/>
            <person name="Walton J.D."/>
            <person name="Ma L.-J."/>
            <person name="Baker S.E."/>
            <person name="Rep M."/>
            <person name="Adam G."/>
            <person name="Antoniw J."/>
            <person name="Baldwin T."/>
            <person name="Calvo S.E."/>
            <person name="Chang Y.-L."/>
            <person name="DeCaprio D."/>
            <person name="Gale L.R."/>
            <person name="Gnerre S."/>
            <person name="Goswami R.S."/>
            <person name="Hammond-Kosack K."/>
            <person name="Harris L.J."/>
            <person name="Hilburn K."/>
            <person name="Kennell J.C."/>
            <person name="Kroken S."/>
            <person name="Magnuson J.K."/>
            <person name="Mannhaupt G."/>
            <person name="Mauceli E.W."/>
            <person name="Mewes H.-W."/>
            <person name="Mitterbauer R."/>
            <person name="Muehlbauer G."/>
            <person name="Muensterkoetter M."/>
            <person name="Nelson D."/>
            <person name="O'Donnell K."/>
            <person name="Ouellet T."/>
            <person name="Qi W."/>
            <person name="Quesneville H."/>
            <person name="Roncero M.I.G."/>
            <person name="Seong K.-Y."/>
            <person name="Tetko I.V."/>
            <person name="Urban M."/>
            <person name="Waalwijk C."/>
            <person name="Ward T.J."/>
            <person name="Yao J."/>
            <person name="Birren B.W."/>
            <person name="Kistler H.C."/>
        </authorList>
    </citation>
    <scope>NUCLEOTIDE SEQUENCE [LARGE SCALE GENOMIC DNA]</scope>
    <source>
        <strain evidence="1">PH-1 / ATCC MYA-4620 / FGSC 9075 / NRRL 31084</strain>
    </source>
</reference>
<reference evidence="1" key="2">
    <citation type="journal article" date="2010" name="Nature">
        <title>Comparative genomics reveals mobile pathogenicity chromosomes in Fusarium.</title>
        <authorList>
            <person name="Ma L.J."/>
            <person name="van der Does H.C."/>
            <person name="Borkovich K.A."/>
            <person name="Coleman J.J."/>
            <person name="Daboussi M.J."/>
            <person name="Di Pietro A."/>
            <person name="Dufresne M."/>
            <person name="Freitag M."/>
            <person name="Grabherr M."/>
            <person name="Henrissat B."/>
            <person name="Houterman P.M."/>
            <person name="Kang S."/>
            <person name="Shim W.B."/>
            <person name="Woloshuk C."/>
            <person name="Xie X."/>
            <person name="Xu J.R."/>
            <person name="Antoniw J."/>
            <person name="Baker S.E."/>
            <person name="Bluhm B.H."/>
            <person name="Breakspear A."/>
            <person name="Brown D.W."/>
            <person name="Butchko R.A."/>
            <person name="Chapman S."/>
            <person name="Coulson R."/>
            <person name="Coutinho P.M."/>
            <person name="Danchin E.G."/>
            <person name="Diener A."/>
            <person name="Gale L.R."/>
            <person name="Gardiner D.M."/>
            <person name="Goff S."/>
            <person name="Hammond-Kosack K.E."/>
            <person name="Hilburn K."/>
            <person name="Hua-Van A."/>
            <person name="Jonkers W."/>
            <person name="Kazan K."/>
            <person name="Kodira C.D."/>
            <person name="Koehrsen M."/>
            <person name="Kumar L."/>
            <person name="Lee Y.H."/>
            <person name="Li L."/>
            <person name="Manners J.M."/>
            <person name="Miranda-Saavedra D."/>
            <person name="Mukherjee M."/>
            <person name="Park G."/>
            <person name="Park J."/>
            <person name="Park S.Y."/>
            <person name="Proctor R.H."/>
            <person name="Regev A."/>
            <person name="Ruiz-Roldan M.C."/>
            <person name="Sain D."/>
            <person name="Sakthikumar S."/>
            <person name="Sykes S."/>
            <person name="Schwartz D.C."/>
            <person name="Turgeon B.G."/>
            <person name="Wapinski I."/>
            <person name="Yoder O."/>
            <person name="Young S."/>
            <person name="Zeng Q."/>
            <person name="Zhou S."/>
            <person name="Galagan J."/>
            <person name="Cuomo C.A."/>
            <person name="Kistler H.C."/>
            <person name="Rep M."/>
        </authorList>
    </citation>
    <scope>GENOME REANNOTATION</scope>
    <source>
        <strain evidence="1">PH-1 / ATCC MYA-4620 / FGSC 9075 / NRRL 31084</strain>
    </source>
</reference>
<dbReference type="AlphaFoldDB" id="A0A098D5D5"/>
<dbReference type="EMBL" id="HG970332">
    <property type="status" value="NOT_ANNOTATED_CDS"/>
    <property type="molecule type" value="Genomic_DNA"/>
</dbReference>
<dbReference type="EnsemblFungi" id="CEF73672">
    <property type="protein sequence ID" value="CEF73672"/>
    <property type="gene ID" value="FGRRES_01528_M"/>
</dbReference>
<sequence length="144" mass="15698">MLPAVPTSADPHHLLSLVVPVLPSDDALPPTRRRRLPMPDQAALAPLAPVVPAAPCCDFTPMSRPVSRSTLLLSLFSLLSLSSALLLFTLSPRLPESSPAKRLRKSLKFHDEARREREMMISFVDAAISCYHLNVAGVGPLFHT</sequence>
<organism evidence="1">
    <name type="scientific">Gibberella zeae (strain ATCC MYA-4620 / CBS 123657 / FGSC 9075 / NRRL 31084 / PH-1)</name>
    <name type="common">Wheat head blight fungus</name>
    <name type="synonym">Fusarium graminearum</name>
    <dbReference type="NCBI Taxonomy" id="229533"/>
    <lineage>
        <taxon>Eukaryota</taxon>
        <taxon>Fungi</taxon>
        <taxon>Dikarya</taxon>
        <taxon>Ascomycota</taxon>
        <taxon>Pezizomycotina</taxon>
        <taxon>Sordariomycetes</taxon>
        <taxon>Hypocreomycetidae</taxon>
        <taxon>Hypocreales</taxon>
        <taxon>Nectriaceae</taxon>
        <taxon>Fusarium</taxon>
    </lineage>
</organism>
<reference evidence="1" key="3">
    <citation type="submission" date="2017-01" db="UniProtKB">
        <authorList>
            <consortium name="EnsemblFungi"/>
        </authorList>
    </citation>
    <scope>IDENTIFICATION</scope>
    <source>
        <strain evidence="1">PH-1 / ATCC MYA-4620 / FGSC 9075 / NRRL 31084</strain>
    </source>
</reference>
<accession>A0A098D5D5</accession>